<reference evidence="2" key="1">
    <citation type="submission" date="2021-06" db="EMBL/GenBank/DDBJ databases">
        <authorList>
            <consortium name="DOE Joint Genome Institute"/>
            <person name="Mondo S.J."/>
            <person name="Amses K.R."/>
            <person name="Simmons D.R."/>
            <person name="Longcore J.E."/>
            <person name="Seto K."/>
            <person name="Alves G.H."/>
            <person name="Bonds A.E."/>
            <person name="Quandt C.A."/>
            <person name="Davis W.J."/>
            <person name="Chang Y."/>
            <person name="Letcher P.M."/>
            <person name="Powell M.J."/>
            <person name="Kuo A."/>
            <person name="Labutti K."/>
            <person name="Pangilinan J."/>
            <person name="Andreopoulos W."/>
            <person name="Tritt A."/>
            <person name="Riley R."/>
            <person name="Hundley H."/>
            <person name="Johnson J."/>
            <person name="Lipzen A."/>
            <person name="Barry K."/>
            <person name="Berbee M.L."/>
            <person name="Buchler N.E."/>
            <person name="Grigoriev I.V."/>
            <person name="Spatafora J.W."/>
            <person name="Stajich J.E."/>
            <person name="James T.Y."/>
        </authorList>
    </citation>
    <scope>NUCLEOTIDE SEQUENCE</scope>
    <source>
        <strain evidence="2">AG</strain>
    </source>
</reference>
<evidence type="ECO:0000313" key="3">
    <source>
        <dbReference type="Proteomes" id="UP001206595"/>
    </source>
</evidence>
<protein>
    <submittedName>
        <fullName evidence="2">Uncharacterized protein</fullName>
    </submittedName>
</protein>
<dbReference type="PANTHER" id="PTHR33066">
    <property type="entry name" value="INTEGRASE_SAM-LIKE_N DOMAIN-CONTAINING PROTEIN"/>
    <property type="match status" value="1"/>
</dbReference>
<feature type="region of interest" description="Disordered" evidence="1">
    <location>
        <begin position="164"/>
        <end position="205"/>
    </location>
</feature>
<dbReference type="AlphaFoldDB" id="A0AAD5HCL9"/>
<dbReference type="PANTHER" id="PTHR33066:SF2">
    <property type="entry name" value="FILAGGRIN-2-LIKE"/>
    <property type="match status" value="1"/>
</dbReference>
<feature type="compositionally biased region" description="Basic and acidic residues" evidence="1">
    <location>
        <begin position="176"/>
        <end position="188"/>
    </location>
</feature>
<comment type="caution">
    <text evidence="2">The sequence shown here is derived from an EMBL/GenBank/DDBJ whole genome shotgun (WGS) entry which is preliminary data.</text>
</comment>
<dbReference type="GeneID" id="75915622"/>
<reference evidence="2" key="2">
    <citation type="journal article" date="2022" name="Proc. Natl. Acad. Sci. U.S.A.">
        <title>Diploid-dominant life cycles characterize the early evolution of Fungi.</title>
        <authorList>
            <person name="Amses K.R."/>
            <person name="Simmons D.R."/>
            <person name="Longcore J.E."/>
            <person name="Mondo S.J."/>
            <person name="Seto K."/>
            <person name="Jeronimo G.H."/>
            <person name="Bonds A.E."/>
            <person name="Quandt C.A."/>
            <person name="Davis W.J."/>
            <person name="Chang Y."/>
            <person name="Federici B.A."/>
            <person name="Kuo A."/>
            <person name="LaButti K."/>
            <person name="Pangilinan J."/>
            <person name="Andreopoulos W."/>
            <person name="Tritt A."/>
            <person name="Riley R."/>
            <person name="Hundley H."/>
            <person name="Johnson J."/>
            <person name="Lipzen A."/>
            <person name="Barry K."/>
            <person name="Lang B.F."/>
            <person name="Cuomo C.A."/>
            <person name="Buchler N.E."/>
            <person name="Grigoriev I.V."/>
            <person name="Spatafora J.W."/>
            <person name="Stajich J.E."/>
            <person name="James T.Y."/>
        </authorList>
    </citation>
    <scope>NUCLEOTIDE SEQUENCE</scope>
    <source>
        <strain evidence="2">AG</strain>
    </source>
</reference>
<feature type="compositionally biased region" description="Low complexity" evidence="1">
    <location>
        <begin position="31"/>
        <end position="40"/>
    </location>
</feature>
<gene>
    <name evidence="2" type="ORF">K450DRAFT_248741</name>
</gene>
<feature type="region of interest" description="Disordered" evidence="1">
    <location>
        <begin position="31"/>
        <end position="57"/>
    </location>
</feature>
<dbReference type="EMBL" id="MU620933">
    <property type="protein sequence ID" value="KAI8578039.1"/>
    <property type="molecule type" value="Genomic_DNA"/>
</dbReference>
<keyword evidence="3" id="KW-1185">Reference proteome</keyword>
<proteinExistence type="predicted"/>
<evidence type="ECO:0000256" key="1">
    <source>
        <dbReference type="SAM" id="MobiDB-lite"/>
    </source>
</evidence>
<sequence length="330" mass="36984">MDSLGHPRRLQNSFPKPSPIIPYTHTYCPIQRRTTPPITTSDRRLTPQTCHRTSPGVGISQLLQPNVPLSQEEWRFPLRLQPAIFEPICRVPTFQDGKYPTSNQTDQSGRLFHLSGSFRCVSTHPDTQTVSEVPSFPLGRTHLSISDHPLWSLRRSLAIHSSHQTDSSIGTTTGHTDIRLPGRLDSGRRISGISSVPNLSASDPTEESWMDHQYTLFYLSDPAKCLPRQIAVPRTRAMPVLMGRMSRQTVMATEDAESPQKYQKRKKKLPLFLLPRKLSLSTLLKTTASASRTTSFSLHSSTFPSPLVLSQNNVNCSAWPNKDNVEKLIA</sequence>
<feature type="compositionally biased region" description="Polar residues" evidence="1">
    <location>
        <begin position="164"/>
        <end position="175"/>
    </location>
</feature>
<evidence type="ECO:0000313" key="2">
    <source>
        <dbReference type="EMBL" id="KAI8578039.1"/>
    </source>
</evidence>
<organism evidence="2 3">
    <name type="scientific">Umbelopsis ramanniana AG</name>
    <dbReference type="NCBI Taxonomy" id="1314678"/>
    <lineage>
        <taxon>Eukaryota</taxon>
        <taxon>Fungi</taxon>
        <taxon>Fungi incertae sedis</taxon>
        <taxon>Mucoromycota</taxon>
        <taxon>Mucoromycotina</taxon>
        <taxon>Umbelopsidomycetes</taxon>
        <taxon>Umbelopsidales</taxon>
        <taxon>Umbelopsidaceae</taxon>
        <taxon>Umbelopsis</taxon>
    </lineage>
</organism>
<accession>A0AAD5HCL9</accession>
<feature type="compositionally biased region" description="Polar residues" evidence="1">
    <location>
        <begin position="192"/>
        <end position="203"/>
    </location>
</feature>
<name>A0AAD5HCL9_UMBRA</name>
<dbReference type="Proteomes" id="UP001206595">
    <property type="component" value="Unassembled WGS sequence"/>
</dbReference>
<dbReference type="RefSeq" id="XP_051443043.1">
    <property type="nucleotide sequence ID" value="XM_051590278.1"/>
</dbReference>